<organism evidence="1 2">
    <name type="scientific">Phaseolus angularis</name>
    <name type="common">Azuki bean</name>
    <name type="synonym">Vigna angularis</name>
    <dbReference type="NCBI Taxonomy" id="3914"/>
    <lineage>
        <taxon>Eukaryota</taxon>
        <taxon>Viridiplantae</taxon>
        <taxon>Streptophyta</taxon>
        <taxon>Embryophyta</taxon>
        <taxon>Tracheophyta</taxon>
        <taxon>Spermatophyta</taxon>
        <taxon>Magnoliopsida</taxon>
        <taxon>eudicotyledons</taxon>
        <taxon>Gunneridae</taxon>
        <taxon>Pentapetalae</taxon>
        <taxon>rosids</taxon>
        <taxon>fabids</taxon>
        <taxon>Fabales</taxon>
        <taxon>Fabaceae</taxon>
        <taxon>Papilionoideae</taxon>
        <taxon>50 kb inversion clade</taxon>
        <taxon>NPAAA clade</taxon>
        <taxon>indigoferoid/millettioid clade</taxon>
        <taxon>Phaseoleae</taxon>
        <taxon>Vigna</taxon>
    </lineage>
</organism>
<dbReference type="AlphaFoldDB" id="A0A0L9TF75"/>
<dbReference type="EMBL" id="KQ258466">
    <property type="protein sequence ID" value="KOM29067.1"/>
    <property type="molecule type" value="Genomic_DNA"/>
</dbReference>
<proteinExistence type="predicted"/>
<accession>A0A0L9TF75</accession>
<evidence type="ECO:0000313" key="1">
    <source>
        <dbReference type="EMBL" id="KOM29067.1"/>
    </source>
</evidence>
<dbReference type="Proteomes" id="UP000053144">
    <property type="component" value="Unassembled WGS sequence"/>
</dbReference>
<name>A0A0L9TF75_PHAAN</name>
<protein>
    <submittedName>
        <fullName evidence="1">Uncharacterized protein</fullName>
    </submittedName>
</protein>
<evidence type="ECO:0000313" key="2">
    <source>
        <dbReference type="Proteomes" id="UP000053144"/>
    </source>
</evidence>
<reference evidence="2" key="1">
    <citation type="journal article" date="2015" name="Proc. Natl. Acad. Sci. U.S.A.">
        <title>Genome sequencing of adzuki bean (Vigna angularis) provides insight into high starch and low fat accumulation and domestication.</title>
        <authorList>
            <person name="Yang K."/>
            <person name="Tian Z."/>
            <person name="Chen C."/>
            <person name="Luo L."/>
            <person name="Zhao B."/>
            <person name="Wang Z."/>
            <person name="Yu L."/>
            <person name="Li Y."/>
            <person name="Sun Y."/>
            <person name="Li W."/>
            <person name="Chen Y."/>
            <person name="Li Y."/>
            <person name="Zhang Y."/>
            <person name="Ai D."/>
            <person name="Zhao J."/>
            <person name="Shang C."/>
            <person name="Ma Y."/>
            <person name="Wu B."/>
            <person name="Wang M."/>
            <person name="Gao L."/>
            <person name="Sun D."/>
            <person name="Zhang P."/>
            <person name="Guo F."/>
            <person name="Wang W."/>
            <person name="Li Y."/>
            <person name="Wang J."/>
            <person name="Varshney R.K."/>
            <person name="Wang J."/>
            <person name="Ling H.Q."/>
            <person name="Wan P."/>
        </authorList>
    </citation>
    <scope>NUCLEOTIDE SEQUENCE</scope>
    <source>
        <strain evidence="2">cv. Jingnong 6</strain>
    </source>
</reference>
<dbReference type="Gramene" id="KOM29067">
    <property type="protein sequence ID" value="KOM29067"/>
    <property type="gene ID" value="LR48_Vigan632s000200"/>
</dbReference>
<gene>
    <name evidence="1" type="ORF">LR48_Vigan632s000200</name>
</gene>
<sequence>MCLCCHESPPHFRFCLLFQRYKISAAFSKARKMKMNHVCAFILNAGHKPLVVRVLPSSKVNQHLISYSP</sequence>